<feature type="coiled-coil region" evidence="1">
    <location>
        <begin position="155"/>
        <end position="182"/>
    </location>
</feature>
<evidence type="ECO:0000313" key="4">
    <source>
        <dbReference type="Proteomes" id="UP000469724"/>
    </source>
</evidence>
<organism evidence="3 4">
    <name type="scientific">Desulfolutivibrio sulfodismutans</name>
    <dbReference type="NCBI Taxonomy" id="63561"/>
    <lineage>
        <taxon>Bacteria</taxon>
        <taxon>Pseudomonadati</taxon>
        <taxon>Thermodesulfobacteriota</taxon>
        <taxon>Desulfovibrionia</taxon>
        <taxon>Desulfovibrionales</taxon>
        <taxon>Desulfovibrionaceae</taxon>
        <taxon>Desulfolutivibrio</taxon>
    </lineage>
</organism>
<dbReference type="Proteomes" id="UP000469724">
    <property type="component" value="Unassembled WGS sequence"/>
</dbReference>
<keyword evidence="1" id="KW-0175">Coiled coil</keyword>
<accession>A0A7K3NHV1</accession>
<proteinExistence type="predicted"/>
<name>A0A7K3NHV1_9BACT</name>
<evidence type="ECO:0000256" key="2">
    <source>
        <dbReference type="SAM" id="Phobius"/>
    </source>
</evidence>
<keyword evidence="2" id="KW-0812">Transmembrane</keyword>
<protein>
    <submittedName>
        <fullName evidence="3">Uncharacterized protein</fullName>
    </submittedName>
</protein>
<feature type="transmembrane region" description="Helical" evidence="2">
    <location>
        <begin position="252"/>
        <end position="274"/>
    </location>
</feature>
<sequence length="354" mass="41279">MIDKETNQLFDEILSINSSLITTNQLLTKKFNIVTIAINTVISSDSNYTSICKYSYKHILPQLKESVDRLRMRNNVETNLERIYFCLTAMVKEKIIRTKSSNPEEAQIISYYDEHELTPKEKEYKFILGNIFVPYSLDDSFEEFDQRSDNAQKEYQKFIADLTSWKAKIDDYEKRLQEFHSQCTLLGLSKAFLDLLKRKKFNLVTTLITLIALAAAIIAIPALKLYLSLGGSPFFPFELTTERINSSAEFAMLIYIVKHILPLIVFEIILIYYFRIILQQYYSLKGQILQLEYRNAICAFIEDHGKFREEHPKINFDKFDSLIFSPIVPQPDKIPTTFDGIEQIMSLIKEFKAK</sequence>
<reference evidence="3 4" key="1">
    <citation type="submission" date="2020-02" db="EMBL/GenBank/DDBJ databases">
        <title>Comparative genomics of sulfur disproportionating microorganisms.</title>
        <authorList>
            <person name="Ward L.M."/>
            <person name="Bertran E."/>
            <person name="Johnston D.T."/>
        </authorList>
    </citation>
    <scope>NUCLEOTIDE SEQUENCE [LARGE SCALE GENOMIC DNA]</scope>
    <source>
        <strain evidence="3 4">DSM 3696</strain>
    </source>
</reference>
<keyword evidence="4" id="KW-1185">Reference proteome</keyword>
<dbReference type="EMBL" id="JAAGRQ010000008">
    <property type="protein sequence ID" value="NDY55667.1"/>
    <property type="molecule type" value="Genomic_DNA"/>
</dbReference>
<evidence type="ECO:0000313" key="3">
    <source>
        <dbReference type="EMBL" id="NDY55667.1"/>
    </source>
</evidence>
<evidence type="ECO:0000256" key="1">
    <source>
        <dbReference type="SAM" id="Coils"/>
    </source>
</evidence>
<dbReference type="AlphaFoldDB" id="A0A7K3NHV1"/>
<keyword evidence="2" id="KW-0472">Membrane</keyword>
<gene>
    <name evidence="3" type="ORF">G3N56_02785</name>
</gene>
<keyword evidence="2" id="KW-1133">Transmembrane helix</keyword>
<feature type="transmembrane region" description="Helical" evidence="2">
    <location>
        <begin position="203"/>
        <end position="227"/>
    </location>
</feature>
<dbReference type="RefSeq" id="WP_163300724.1">
    <property type="nucleotide sequence ID" value="NZ_JAAGRQ010000008.1"/>
</dbReference>
<comment type="caution">
    <text evidence="3">The sequence shown here is derived from an EMBL/GenBank/DDBJ whole genome shotgun (WGS) entry which is preliminary data.</text>
</comment>